<comment type="caution">
    <text evidence="3">The sequence shown here is derived from an EMBL/GenBank/DDBJ whole genome shotgun (WGS) entry which is preliminary data.</text>
</comment>
<protein>
    <submittedName>
        <fullName evidence="3">Lantibiotic dehydratase</fullName>
    </submittedName>
</protein>
<dbReference type="Pfam" id="PF14028">
    <property type="entry name" value="Lant_dehydr_C"/>
    <property type="match status" value="1"/>
</dbReference>
<name>A0ABT8RHU2_9BACT</name>
<organism evidence="3 4">
    <name type="scientific">Rhodocytophaga aerolata</name>
    <dbReference type="NCBI Taxonomy" id="455078"/>
    <lineage>
        <taxon>Bacteria</taxon>
        <taxon>Pseudomonadati</taxon>
        <taxon>Bacteroidota</taxon>
        <taxon>Cytophagia</taxon>
        <taxon>Cytophagales</taxon>
        <taxon>Rhodocytophagaceae</taxon>
        <taxon>Rhodocytophaga</taxon>
    </lineage>
</organism>
<dbReference type="RefSeq" id="WP_302041541.1">
    <property type="nucleotide sequence ID" value="NZ_JAUKPO010000035.1"/>
</dbReference>
<dbReference type="NCBIfam" id="TIGR03891">
    <property type="entry name" value="thiopep_ocin"/>
    <property type="match status" value="1"/>
</dbReference>
<evidence type="ECO:0000313" key="4">
    <source>
        <dbReference type="Proteomes" id="UP001168528"/>
    </source>
</evidence>
<keyword evidence="4" id="KW-1185">Reference proteome</keyword>
<evidence type="ECO:0000313" key="3">
    <source>
        <dbReference type="EMBL" id="MDO1450743.1"/>
    </source>
</evidence>
<reference evidence="3" key="1">
    <citation type="submission" date="2023-07" db="EMBL/GenBank/DDBJ databases">
        <title>The genome sequence of Rhodocytophaga aerolata KACC 12507.</title>
        <authorList>
            <person name="Zhang X."/>
        </authorList>
    </citation>
    <scope>NUCLEOTIDE SEQUENCE</scope>
    <source>
        <strain evidence="3">KACC 12507</strain>
    </source>
</reference>
<dbReference type="EMBL" id="JAUKPO010000035">
    <property type="protein sequence ID" value="MDO1450743.1"/>
    <property type="molecule type" value="Genomic_DNA"/>
</dbReference>
<proteinExistence type="predicted"/>
<accession>A0ABT8RHU2</accession>
<evidence type="ECO:0000259" key="1">
    <source>
        <dbReference type="Pfam" id="PF04738"/>
    </source>
</evidence>
<feature type="domain" description="Lantibiotic dehydratase N-terminal" evidence="1">
    <location>
        <begin position="39"/>
        <end position="694"/>
    </location>
</feature>
<dbReference type="Proteomes" id="UP001168528">
    <property type="component" value="Unassembled WGS sequence"/>
</dbReference>
<dbReference type="Pfam" id="PF04738">
    <property type="entry name" value="Lant_dehydr_N"/>
    <property type="match status" value="1"/>
</dbReference>
<dbReference type="InterPro" id="IPR006827">
    <property type="entry name" value="Lant_deHydtase_N"/>
</dbReference>
<gene>
    <name evidence="3" type="ORF">Q0590_31005</name>
</gene>
<sequence length="1047" mass="120854">MKDKMQDHGFFVIRTPLLPFLECYNLSTNKLKLLFENVLLQEALFIASPDLYEAFQVWIKGDMQTVKDKQKMELTLTKYLLRMCYRCTPFGLFAGISIGEWRKATDVKLPATTCYRRHSRLDMDYLSALAYQVNGSSAISNSLRYYPNNTLYRVGSQLRYIEYRLHQKLRAHHLVNIDYSEYVHKVIERAIKGATPTELALSLVDTEINLEIATDFVNELISSQVLLSELEPVVTGKSYTNVIIESLRKPESKYLAQILENITGNLQEIDNCPPGSAIGAYQQIARQVKALGIPFDIGQLFQVDMCKPAISKALHNQVVDELQKAVLLLASIQTSTEEKDNLTKFREAFYLRYEEQEVALLEALDSEMGIGYPLINAVPSDFNPLLEGISFNSQKIDNISFEWSEWQQFLLDKYSAALKNQDPIIDLKTEELEPFFYKKEIHLAHSLYSVISILAQSPADIDAGKFRLIHQYTGGPSAASLLGRFCHLDKALADHVKEALRKEEQMYPGAVFAEIVHINQARIGNISQRPVLREYEVPIVTRSSVDENHTILLEDLLVSVRNNRIVLRSKKLGKEVVPRLSTAHNYSLQSLPSYHFLCDLQYQNLQSVVSWSWGALSKAQFLPRVQLGKIILTEAQWLLQKEDLQVITQAKQTELLNVTHRLRIEKGIPQWVTIAQGDNILPMDLENQLCLNVLQNLIKSVEHIFLKECLFEVDNLWVQGPEGRFTNELIVPLHFSYKTSPEKSLESTGLSIPPSTRQFSIGSQWLYIKIYCGVKTADKILTEVIKPVSEALLSKGVIDKWFFIRYEDPEHHLRVRFHGEGVFYTEVISLLNKYLERFYKANLIYKFQTDTYKRELERYGDENIHDSEELFFHDSVAVVNMVESLTGDEGDKLRWQIAIIGVDELLNDFGMNTVQRKALMDKLQTQFKEEFNLLEVEARQSLGRKYREEKTALESVLEGKFISENLLKLLQPIKCRTQNWRYTVDRIIEKDRHTKLSVSLDDLLASYIHMFLNRILRNKQRMHEAIIYDFMFRYYTSQLARKNIVMA</sequence>
<feature type="domain" description="Thiopeptide-type bacteriocin biosynthesis" evidence="2">
    <location>
        <begin position="765"/>
        <end position="1035"/>
    </location>
</feature>
<evidence type="ECO:0000259" key="2">
    <source>
        <dbReference type="Pfam" id="PF14028"/>
    </source>
</evidence>
<dbReference type="InterPro" id="IPR023809">
    <property type="entry name" value="Thiopep_bacteriocin_synth_dom"/>
</dbReference>